<proteinExistence type="predicted"/>
<protein>
    <recommendedName>
        <fullName evidence="3">Apple domain-containing protein</fullName>
    </recommendedName>
</protein>
<dbReference type="InterPro" id="IPR003609">
    <property type="entry name" value="Pan_app"/>
</dbReference>
<evidence type="ECO:0000256" key="2">
    <source>
        <dbReference type="SAM" id="SignalP"/>
    </source>
</evidence>
<keyword evidence="2" id="KW-0732">Signal</keyword>
<feature type="compositionally biased region" description="Low complexity" evidence="1">
    <location>
        <begin position="1603"/>
        <end position="1615"/>
    </location>
</feature>
<dbReference type="PROSITE" id="PS50948">
    <property type="entry name" value="PAN"/>
    <property type="match status" value="1"/>
</dbReference>
<dbReference type="OrthoDB" id="160645at2759"/>
<dbReference type="GeneID" id="71991385"/>
<evidence type="ECO:0000259" key="3">
    <source>
        <dbReference type="PROSITE" id="PS50948"/>
    </source>
</evidence>
<feature type="compositionally biased region" description="Low complexity" evidence="1">
    <location>
        <begin position="1349"/>
        <end position="1437"/>
    </location>
</feature>
<sequence length="1874" mass="190844">MARFPIDACRLAGIAVTLITTASAQNPPPPAYMASCPTPATTAPFTVRDECGMDYQISCGRNTGGTQDIDSGVYADTFNYCFQRCSANTECTSFTFQTESKRCYIKRLGSQNTWIAGNVYDISAIQILPRTGSPGACVPKPERNQILTTDDPAPVCPDNTDTLYNSANGNQYRLRCDTGFVNAGSYMMPPGNRGSFTACINSCTDAIQCSGISFAGFARPQDQGQGDCYRFTSANTGALVRGGGNVVAVRQSPAIVVPPAAVSTTTTTGTWTATTTLSTTFANSYAPSPTNVVVIGVPYPTTTSTLAGGYTTTETLTTIAGSDATPTATVVEGVPYSLPYIEFTGETLTGICPAGAGNTYRSAGQLYQISCDGAWANNIEDTGVSGQTVDQCLASCGANPQCGAATFSPGMDTGTSTGTCYLQTLTTYYERQLDDATDGNIAIRKIPGDILTQPVVTVSSTLIGDYSTRTTIMTITGGPGPSPSNTEVFGTPYSSPAATVTTLATACPQSAGSVYRDAGQLYQISCGGDFANDLQPATPGLNILYDQDLQDCITACTNRADCGAATLAGSTCVLKSLDTYYYRQEDTATEDNIAVRKIAGNVFTTTITASTTTTSDTSSSDTSTLSTLTGAYAATTTLTFPGTQVPPTPTTYIGVPNPAPTATIVPPSLPCPANPGQYYRSADGQLYQISCGGDYARDETPLPVPGIDLDACVALCDASDTCGAAVFDPRIGGACYRKLLNTYYYRQEDPDTASNVALRKVVGDRVTTTATTATTATAVVETSSDGDPATTTDTASGTSTSSTASTSSGAARATISAPASPCPNNVGQVYRSEDDVLWEISCDNDFTGYTDTNIATADSNIEACLALCEVTPGCGAAVFNTQNVHCYLKPENAPSTPPGEETAIGNVGFVRLEDQGDIPEDPNADVEIEDPTLPCPDYDGAIYRSEGGEEYRITCDSDFAFQGTSLGYGLILRNLGLEACLAECENNAGCGGAVLLAPDCFLKPPDTYLTRVGTAEGSVALRKISGPAVASSVSSATSEPTATSTTESASTLTDSVTSISSAISAPTPNPCPRGADGTVVLPYVDSFGDAYQVFCGGAAEYNQDLTQLNDLTNLDACMVACDTTLRCNAVSWIGGNSGAGQCTLKQGATQDGAVSDEMFVAVRVNGPVDSVPALSTSTEAATGTTATATSSTASINTDDVLTSSSTTSSATTSPTSSQCPEPLEDVCANEQNELGVITCIISDEYNELYSYNCGNTITGPTIPTDEVSPDPYGQVPDVVDLAGCNLLCERNRPRCKAVNFYPATGTCILVETPDGYEITPGAISCEQENSDSDGSTSSSTSGPTAPPYDSTATGGTASATSSQTDSATISTESSAPTASSSATESASSVSSTGTGTSSIPSAGSSSGGSSATGSMASQYPGGSSEASVATDSTTSSVFEATSSPTTDLSGTIFGSSSSSQSPYIIPTISTGSTTSSDLKVTSSPTTDLSGTISGSLSLSLPTDYFPGGPSQSDATTISTGVTQSLSTLSTDVSSAPSDGPPASEYPPPGGSSQTTGSSSSGGSVSTITVSIPSGSIMSVSSTTSTGTASATSGSEIPTGYENGSASGSSSTSSGSQQIPINYNTGSFTSTGPPLTGSNPASYPGGNGNGATSGSSTSTTTSGPAPYVSVCPAYDGQYFTAPAYGSSQYLVDCDSAYTGDEIINPIQYRQLSYSPQQGSCMATCDKMINCVAINVAPEGCQYFSRVNETLTISPGTIALLKTEQGTIPEYPGGVSTPPGSQTPTSPGTYPPGVSVTPSTPGGGSTPPGSIGTGTPATTPGGNETPPVYPPGSSGGSRTSTVNIVTVTVCSAQTTRTTTLFTTNTVTTCAAQGCPK</sequence>
<feature type="region of interest" description="Disordered" evidence="1">
    <location>
        <begin position="779"/>
        <end position="826"/>
    </location>
</feature>
<feature type="region of interest" description="Disordered" evidence="1">
    <location>
        <begin position="1767"/>
        <end position="1837"/>
    </location>
</feature>
<feature type="compositionally biased region" description="Polar residues" evidence="1">
    <location>
        <begin position="1526"/>
        <end position="1536"/>
    </location>
</feature>
<reference evidence="4" key="1">
    <citation type="submission" date="2021-12" db="EMBL/GenBank/DDBJ databases">
        <authorList>
            <person name="Zaccaron A."/>
            <person name="Stergiopoulos I."/>
        </authorList>
    </citation>
    <scope>NUCLEOTIDE SEQUENCE</scope>
    <source>
        <strain evidence="4">Race5_Kim</strain>
    </source>
</reference>
<feature type="compositionally biased region" description="Low complexity" evidence="1">
    <location>
        <begin position="1032"/>
        <end position="1051"/>
    </location>
</feature>
<feature type="region of interest" description="Disordered" evidence="1">
    <location>
        <begin position="1526"/>
        <end position="1661"/>
    </location>
</feature>
<dbReference type="Gene3D" id="3.50.4.10">
    <property type="entry name" value="Hepatocyte Growth Factor"/>
    <property type="match status" value="3"/>
</dbReference>
<keyword evidence="5" id="KW-1185">Reference proteome</keyword>
<feature type="compositionally biased region" description="Low complexity" evidence="1">
    <location>
        <begin position="1202"/>
        <end position="1217"/>
    </location>
</feature>
<reference evidence="4" key="2">
    <citation type="journal article" date="2022" name="Microb. Genom.">
        <title>A chromosome-scale genome assembly of the tomato pathogen Cladosporium fulvum reveals a compartmentalized genome architecture and the presence of a dispensable chromosome.</title>
        <authorList>
            <person name="Zaccaron A.Z."/>
            <person name="Chen L.H."/>
            <person name="Samaras A."/>
            <person name="Stergiopoulos I."/>
        </authorList>
    </citation>
    <scope>NUCLEOTIDE SEQUENCE</scope>
    <source>
        <strain evidence="4">Race5_Kim</strain>
    </source>
</reference>
<organism evidence="4 5">
    <name type="scientific">Passalora fulva</name>
    <name type="common">Tomato leaf mold</name>
    <name type="synonym">Cladosporium fulvum</name>
    <dbReference type="NCBI Taxonomy" id="5499"/>
    <lineage>
        <taxon>Eukaryota</taxon>
        <taxon>Fungi</taxon>
        <taxon>Dikarya</taxon>
        <taxon>Ascomycota</taxon>
        <taxon>Pezizomycotina</taxon>
        <taxon>Dothideomycetes</taxon>
        <taxon>Dothideomycetidae</taxon>
        <taxon>Mycosphaerellales</taxon>
        <taxon>Mycosphaerellaceae</taxon>
        <taxon>Fulvia</taxon>
    </lineage>
</organism>
<feature type="compositionally biased region" description="Low complexity" evidence="1">
    <location>
        <begin position="779"/>
        <end position="817"/>
    </location>
</feature>
<feature type="compositionally biased region" description="Low complexity" evidence="1">
    <location>
        <begin position="1449"/>
        <end position="1476"/>
    </location>
</feature>
<feature type="domain" description="Apple" evidence="3">
    <location>
        <begin position="51"/>
        <end position="132"/>
    </location>
</feature>
<evidence type="ECO:0000313" key="5">
    <source>
        <dbReference type="Proteomes" id="UP000756132"/>
    </source>
</evidence>
<feature type="signal peptide" evidence="2">
    <location>
        <begin position="1"/>
        <end position="24"/>
    </location>
</feature>
<feature type="region of interest" description="Disordered" evidence="1">
    <location>
        <begin position="1198"/>
        <end position="1223"/>
    </location>
</feature>
<accession>A0A9Q8PEH3</accession>
<gene>
    <name evidence="4" type="ORF">CLAFUR5_11507</name>
</gene>
<dbReference type="Pfam" id="PF00024">
    <property type="entry name" value="PAN_1"/>
    <property type="match status" value="2"/>
</dbReference>
<feature type="region of interest" description="Disordered" evidence="1">
    <location>
        <begin position="1032"/>
        <end position="1053"/>
    </location>
</feature>
<feature type="compositionally biased region" description="Polar residues" evidence="1">
    <location>
        <begin position="1616"/>
        <end position="1640"/>
    </location>
</feature>
<dbReference type="KEGG" id="ffu:CLAFUR5_11507"/>
<dbReference type="SMART" id="SM00473">
    <property type="entry name" value="PAN_AP"/>
    <property type="match status" value="3"/>
</dbReference>
<feature type="chain" id="PRO_5040345551" description="Apple domain-containing protein" evidence="2">
    <location>
        <begin position="25"/>
        <end position="1874"/>
    </location>
</feature>
<name>A0A9Q8PEH3_PASFU</name>
<feature type="compositionally biased region" description="Low complexity" evidence="1">
    <location>
        <begin position="1332"/>
        <end position="1342"/>
    </location>
</feature>
<evidence type="ECO:0000313" key="4">
    <source>
        <dbReference type="EMBL" id="UJO20983.1"/>
    </source>
</evidence>
<evidence type="ECO:0000256" key="1">
    <source>
        <dbReference type="SAM" id="MobiDB-lite"/>
    </source>
</evidence>
<feature type="compositionally biased region" description="Polar residues" evidence="1">
    <location>
        <begin position="1438"/>
        <end position="1448"/>
    </location>
</feature>
<feature type="compositionally biased region" description="Low complexity" evidence="1">
    <location>
        <begin position="1550"/>
        <end position="1594"/>
    </location>
</feature>
<dbReference type="Pfam" id="PF14295">
    <property type="entry name" value="PAN_4"/>
    <property type="match status" value="4"/>
</dbReference>
<feature type="compositionally biased region" description="Low complexity" evidence="1">
    <location>
        <begin position="1651"/>
        <end position="1661"/>
    </location>
</feature>
<feature type="region of interest" description="Disordered" evidence="1">
    <location>
        <begin position="1319"/>
        <end position="1491"/>
    </location>
</feature>
<feature type="compositionally biased region" description="Low complexity" evidence="1">
    <location>
        <begin position="1805"/>
        <end position="1824"/>
    </location>
</feature>
<dbReference type="EMBL" id="CP090170">
    <property type="protein sequence ID" value="UJO20983.1"/>
    <property type="molecule type" value="Genomic_DNA"/>
</dbReference>
<feature type="compositionally biased region" description="Low complexity" evidence="1">
    <location>
        <begin position="1770"/>
        <end position="1798"/>
    </location>
</feature>
<dbReference type="Proteomes" id="UP000756132">
    <property type="component" value="Chromosome 8"/>
</dbReference>
<dbReference type="RefSeq" id="XP_047765349.1">
    <property type="nucleotide sequence ID" value="XM_047910655.1"/>
</dbReference>